<reference evidence="10" key="1">
    <citation type="submission" date="2017-09" db="EMBL/GenBank/DDBJ databases">
        <authorList>
            <person name="Varghese N."/>
            <person name="Submissions S."/>
        </authorList>
    </citation>
    <scope>NUCLEOTIDE SEQUENCE [LARGE SCALE GENOMIC DNA]</scope>
    <source>
        <strain evidence="10">C7</strain>
    </source>
</reference>
<dbReference type="Pfam" id="PF01070">
    <property type="entry name" value="FMN_dh"/>
    <property type="match status" value="1"/>
</dbReference>
<feature type="binding site" evidence="7">
    <location>
        <position position="181"/>
    </location>
    <ligand>
        <name>glyoxylate</name>
        <dbReference type="ChEBI" id="CHEBI:36655"/>
    </ligand>
</feature>
<keyword evidence="2 7" id="KW-0285">Flavoprotein</keyword>
<comment type="cofactor">
    <cofactor evidence="1">
        <name>FMN</name>
        <dbReference type="ChEBI" id="CHEBI:58210"/>
    </cofactor>
</comment>
<feature type="binding site" evidence="7">
    <location>
        <position position="144"/>
    </location>
    <ligand>
        <name>FMN</name>
        <dbReference type="ChEBI" id="CHEBI:58210"/>
    </ligand>
</feature>
<evidence type="ECO:0000256" key="3">
    <source>
        <dbReference type="ARBA" id="ARBA00022643"/>
    </source>
</evidence>
<feature type="binding site" evidence="7">
    <location>
        <position position="41"/>
    </location>
    <ligand>
        <name>glyoxylate</name>
        <dbReference type="ChEBI" id="CHEBI:36655"/>
    </ligand>
</feature>
<evidence type="ECO:0000256" key="4">
    <source>
        <dbReference type="ARBA" id="ARBA00023002"/>
    </source>
</evidence>
<feature type="binding site" evidence="7">
    <location>
        <position position="289"/>
    </location>
    <ligand>
        <name>FMN</name>
        <dbReference type="ChEBI" id="CHEBI:58210"/>
    </ligand>
</feature>
<feature type="binding site" evidence="7">
    <location>
        <position position="123"/>
    </location>
    <ligand>
        <name>FMN</name>
        <dbReference type="ChEBI" id="CHEBI:58210"/>
    </ligand>
</feature>
<evidence type="ECO:0000256" key="5">
    <source>
        <dbReference type="ARBA" id="ARBA00024042"/>
    </source>
</evidence>
<dbReference type="Gene3D" id="3.20.20.70">
    <property type="entry name" value="Aldolase class I"/>
    <property type="match status" value="1"/>
</dbReference>
<dbReference type="PIRSF" id="PIRSF000138">
    <property type="entry name" value="Al-hdrx_acd_dh"/>
    <property type="match status" value="1"/>
</dbReference>
<evidence type="ECO:0000256" key="1">
    <source>
        <dbReference type="ARBA" id="ARBA00001917"/>
    </source>
</evidence>
<dbReference type="CDD" id="cd02809">
    <property type="entry name" value="alpha_hydroxyacid_oxid_FMN"/>
    <property type="match status" value="1"/>
</dbReference>
<dbReference type="InterPro" id="IPR013785">
    <property type="entry name" value="Aldolase_TIM"/>
</dbReference>
<feature type="domain" description="FMN hydroxy acid dehydrogenase" evidence="8">
    <location>
        <begin position="15"/>
        <end position="394"/>
    </location>
</feature>
<dbReference type="SUPFAM" id="SSF51395">
    <property type="entry name" value="FMN-linked oxidoreductases"/>
    <property type="match status" value="1"/>
</dbReference>
<name>A0A2C9CNR6_9RHOB</name>
<protein>
    <submittedName>
        <fullName evidence="9">L-lactate dehydrogenase (Cytochrome)</fullName>
    </submittedName>
</protein>
<gene>
    <name evidence="9" type="ORF">SAMN06273572_101744</name>
</gene>
<dbReference type="Proteomes" id="UP000220034">
    <property type="component" value="Unassembled WGS sequence"/>
</dbReference>
<feature type="binding site" evidence="7">
    <location>
        <position position="291"/>
    </location>
    <ligand>
        <name>glyoxylate</name>
        <dbReference type="ChEBI" id="CHEBI:36655"/>
    </ligand>
</feature>
<evidence type="ECO:0000256" key="6">
    <source>
        <dbReference type="PIRSR" id="PIRSR000138-1"/>
    </source>
</evidence>
<dbReference type="InterPro" id="IPR008259">
    <property type="entry name" value="FMN_hydac_DH_AS"/>
</dbReference>
<evidence type="ECO:0000256" key="2">
    <source>
        <dbReference type="ARBA" id="ARBA00022630"/>
    </source>
</evidence>
<evidence type="ECO:0000313" key="10">
    <source>
        <dbReference type="Proteomes" id="UP000220034"/>
    </source>
</evidence>
<feature type="binding site" evidence="7">
    <location>
        <position position="294"/>
    </location>
    <ligand>
        <name>glyoxylate</name>
        <dbReference type="ChEBI" id="CHEBI:36655"/>
    </ligand>
</feature>
<feature type="binding site" evidence="7">
    <location>
        <position position="172"/>
    </location>
    <ligand>
        <name>FMN</name>
        <dbReference type="ChEBI" id="CHEBI:58210"/>
    </ligand>
</feature>
<dbReference type="PROSITE" id="PS00557">
    <property type="entry name" value="FMN_HYDROXY_ACID_DH_1"/>
    <property type="match status" value="1"/>
</dbReference>
<evidence type="ECO:0000259" key="8">
    <source>
        <dbReference type="PROSITE" id="PS51349"/>
    </source>
</evidence>
<dbReference type="PANTHER" id="PTHR10578:SF107">
    <property type="entry name" value="2-HYDROXYACID OXIDASE 1"/>
    <property type="match status" value="1"/>
</dbReference>
<evidence type="ECO:0000256" key="7">
    <source>
        <dbReference type="PIRSR" id="PIRSR000138-2"/>
    </source>
</evidence>
<dbReference type="EMBL" id="OCTN01000001">
    <property type="protein sequence ID" value="SOH92893.1"/>
    <property type="molecule type" value="Genomic_DNA"/>
</dbReference>
<keyword evidence="4" id="KW-0560">Oxidoreductase</keyword>
<dbReference type="PROSITE" id="PS51349">
    <property type="entry name" value="FMN_HYDROXY_ACID_DH_2"/>
    <property type="match status" value="1"/>
</dbReference>
<comment type="similarity">
    <text evidence="5">Belongs to the FMN-dependent alpha-hydroxy acid dehydrogenase family.</text>
</comment>
<feature type="binding site" evidence="7">
    <location>
        <begin position="322"/>
        <end position="326"/>
    </location>
    <ligand>
        <name>FMN</name>
        <dbReference type="ChEBI" id="CHEBI:58210"/>
    </ligand>
</feature>
<dbReference type="InterPro" id="IPR000262">
    <property type="entry name" value="FMN-dep_DH"/>
</dbReference>
<sequence length="394" mass="42393">MTPVGGDASLPIMNNLDDKYPAISDLAKAAKRRIPHFAWEYLDSGTTQDVAMRENRIALDRVRLMPRFLKGDQAPDLSTTLFGQRYDAPIGMAPVGMTGLMWPGAELMLADTARRGSVPYCLSTVAAKTPEEVGPVAGDMGWFQLYPPRDLGLMRDVLARAWDSGMRVLALTVDIPAPSRRERQRRAGLSIQAGVNRQMLSHVAMRPAWALATARHGAATLATVAKYADGTDMETVRKFFVTQFMHNPSLDYLDALRAEWKGALVVKGILDPEDALLAERAGADGIWLSNHGGRQFDAAPAAIDALPAVVQALGGRVPVIYDSGIRSGLDIARAIALGADFCFAGRPFLYGVAAAGQAGADQALHILTDDLRNAMLQFGAKTLPGLRRVGGVMS</sequence>
<dbReference type="InterPro" id="IPR037396">
    <property type="entry name" value="FMN_HAD"/>
</dbReference>
<dbReference type="AlphaFoldDB" id="A0A2C9CNR6"/>
<feature type="binding site" evidence="7">
    <location>
        <begin position="94"/>
        <end position="96"/>
    </location>
    <ligand>
        <name>FMN</name>
        <dbReference type="ChEBI" id="CHEBI:58210"/>
    </ligand>
</feature>
<keyword evidence="3 7" id="KW-0288">FMN</keyword>
<feature type="active site" description="Proton acceptor" evidence="6">
    <location>
        <position position="291"/>
    </location>
</feature>
<feature type="binding site" evidence="7">
    <location>
        <position position="267"/>
    </location>
    <ligand>
        <name>FMN</name>
        <dbReference type="ChEBI" id="CHEBI:58210"/>
    </ligand>
</feature>
<dbReference type="GO" id="GO:0010181">
    <property type="term" value="F:FMN binding"/>
    <property type="evidence" value="ECO:0007669"/>
    <property type="project" value="InterPro"/>
</dbReference>
<evidence type="ECO:0000313" key="9">
    <source>
        <dbReference type="EMBL" id="SOH92893.1"/>
    </source>
</evidence>
<feature type="binding site" evidence="7">
    <location>
        <begin position="345"/>
        <end position="346"/>
    </location>
    <ligand>
        <name>FMN</name>
        <dbReference type="ChEBI" id="CHEBI:58210"/>
    </ligand>
</feature>
<proteinExistence type="inferred from homology"/>
<dbReference type="InterPro" id="IPR012133">
    <property type="entry name" value="Alpha-hydoxy_acid_DH_FMN"/>
</dbReference>
<dbReference type="PANTHER" id="PTHR10578">
    <property type="entry name" value="S -2-HYDROXY-ACID OXIDASE-RELATED"/>
    <property type="match status" value="1"/>
</dbReference>
<accession>A0A2C9CNR6</accession>
<feature type="binding site" evidence="7">
    <location>
        <position position="146"/>
    </location>
    <ligand>
        <name>glyoxylate</name>
        <dbReference type="ChEBI" id="CHEBI:36655"/>
    </ligand>
</feature>
<organism evidence="9 10">
    <name type="scientific">Pontivivens marinum</name>
    <dbReference type="NCBI Taxonomy" id="1690039"/>
    <lineage>
        <taxon>Bacteria</taxon>
        <taxon>Pseudomonadati</taxon>
        <taxon>Pseudomonadota</taxon>
        <taxon>Alphaproteobacteria</taxon>
        <taxon>Rhodobacterales</taxon>
        <taxon>Paracoccaceae</taxon>
        <taxon>Pontivivens</taxon>
    </lineage>
</organism>
<dbReference type="GO" id="GO:0016491">
    <property type="term" value="F:oxidoreductase activity"/>
    <property type="evidence" value="ECO:0007669"/>
    <property type="project" value="UniProtKB-KW"/>
</dbReference>
<keyword evidence="10" id="KW-1185">Reference proteome</keyword>